<evidence type="ECO:0000313" key="3">
    <source>
        <dbReference type="Proteomes" id="UP001596501"/>
    </source>
</evidence>
<organism evidence="2 3">
    <name type="scientific">Hydrogenophaga atypica</name>
    <dbReference type="NCBI Taxonomy" id="249409"/>
    <lineage>
        <taxon>Bacteria</taxon>
        <taxon>Pseudomonadati</taxon>
        <taxon>Pseudomonadota</taxon>
        <taxon>Betaproteobacteria</taxon>
        <taxon>Burkholderiales</taxon>
        <taxon>Comamonadaceae</taxon>
        <taxon>Hydrogenophaga</taxon>
    </lineage>
</organism>
<dbReference type="Proteomes" id="UP001596501">
    <property type="component" value="Unassembled WGS sequence"/>
</dbReference>
<dbReference type="PROSITE" id="PS51257">
    <property type="entry name" value="PROKAR_LIPOPROTEIN"/>
    <property type="match status" value="1"/>
</dbReference>
<evidence type="ECO:0000313" key="2">
    <source>
        <dbReference type="EMBL" id="MFC7408272.1"/>
    </source>
</evidence>
<feature type="region of interest" description="Disordered" evidence="1">
    <location>
        <begin position="92"/>
        <end position="181"/>
    </location>
</feature>
<proteinExistence type="predicted"/>
<keyword evidence="3" id="KW-1185">Reference proteome</keyword>
<reference evidence="3" key="1">
    <citation type="journal article" date="2019" name="Int. J. Syst. Evol. Microbiol.">
        <title>The Global Catalogue of Microorganisms (GCM) 10K type strain sequencing project: providing services to taxonomists for standard genome sequencing and annotation.</title>
        <authorList>
            <consortium name="The Broad Institute Genomics Platform"/>
            <consortium name="The Broad Institute Genome Sequencing Center for Infectious Disease"/>
            <person name="Wu L."/>
            <person name="Ma J."/>
        </authorList>
    </citation>
    <scope>NUCLEOTIDE SEQUENCE [LARGE SCALE GENOMIC DNA]</scope>
    <source>
        <strain evidence="3">CGMCC 1.12371</strain>
    </source>
</reference>
<name>A0ABW2QI31_9BURK</name>
<gene>
    <name evidence="2" type="ORF">ACFQPB_05315</name>
</gene>
<sequence length="181" mass="18865">MSTISRPFFRLRWAVLPLVLALGGCDVMGILGIETAAQIAAQKEAEGKAIGSGCRHAERSIEECYQNNTRANKAAVFAGWREMDEYMRENKIASMPPKPKPTMIDETADGEPVGKGGTQNARAGSSATTSAVRPTSAGTIPSIRPVLPAPGAVSTPTRPANGSAGSAGSTRPTTTPAQRSN</sequence>
<comment type="caution">
    <text evidence="2">The sequence shown here is derived from an EMBL/GenBank/DDBJ whole genome shotgun (WGS) entry which is preliminary data.</text>
</comment>
<accession>A0ABW2QI31</accession>
<dbReference type="RefSeq" id="WP_382220361.1">
    <property type="nucleotide sequence ID" value="NZ_JBHTCA010000003.1"/>
</dbReference>
<protein>
    <recommendedName>
        <fullName evidence="4">Lipoprotein</fullName>
    </recommendedName>
</protein>
<evidence type="ECO:0008006" key="4">
    <source>
        <dbReference type="Google" id="ProtNLM"/>
    </source>
</evidence>
<feature type="compositionally biased region" description="Polar residues" evidence="1">
    <location>
        <begin position="118"/>
        <end position="139"/>
    </location>
</feature>
<dbReference type="EMBL" id="JBHTCA010000003">
    <property type="protein sequence ID" value="MFC7408272.1"/>
    <property type="molecule type" value="Genomic_DNA"/>
</dbReference>
<evidence type="ECO:0000256" key="1">
    <source>
        <dbReference type="SAM" id="MobiDB-lite"/>
    </source>
</evidence>
<feature type="compositionally biased region" description="Polar residues" evidence="1">
    <location>
        <begin position="154"/>
        <end position="181"/>
    </location>
</feature>